<dbReference type="Pfam" id="PF13641">
    <property type="entry name" value="Glyco_tranf_2_3"/>
    <property type="match status" value="1"/>
</dbReference>
<dbReference type="PANTHER" id="PTHR43630:SF1">
    <property type="entry name" value="POLY-BETA-1,6-N-ACETYL-D-GLUCOSAMINE SYNTHASE"/>
    <property type="match status" value="1"/>
</dbReference>
<evidence type="ECO:0008006" key="7">
    <source>
        <dbReference type="Google" id="ProtNLM"/>
    </source>
</evidence>
<comment type="caution">
    <text evidence="5">The sequence shown here is derived from an EMBL/GenBank/DDBJ whole genome shotgun (WGS) entry which is preliminary data.</text>
</comment>
<reference evidence="5 6" key="1">
    <citation type="submission" date="2017-05" db="EMBL/GenBank/DDBJ databases">
        <title>Vagococcus spp. assemblies.</title>
        <authorList>
            <person name="Gulvik C.A."/>
        </authorList>
    </citation>
    <scope>NUCLEOTIDE SEQUENCE [LARGE SCALE GENOMIC DNA]</scope>
    <source>
        <strain evidence="5 6">SS1994</strain>
    </source>
</reference>
<evidence type="ECO:0000256" key="4">
    <source>
        <dbReference type="SAM" id="Phobius"/>
    </source>
</evidence>
<dbReference type="Proteomes" id="UP000288490">
    <property type="component" value="Unassembled WGS sequence"/>
</dbReference>
<dbReference type="OrthoDB" id="9810303at2"/>
<keyword evidence="4" id="KW-0472">Membrane</keyword>
<evidence type="ECO:0000256" key="2">
    <source>
        <dbReference type="ARBA" id="ARBA00022676"/>
    </source>
</evidence>
<dbReference type="Gene3D" id="3.90.550.10">
    <property type="entry name" value="Spore Coat Polysaccharide Biosynthesis Protein SpsA, Chain A"/>
    <property type="match status" value="1"/>
</dbReference>
<feature type="transmembrane region" description="Helical" evidence="4">
    <location>
        <begin position="300"/>
        <end position="322"/>
    </location>
</feature>
<dbReference type="PANTHER" id="PTHR43630">
    <property type="entry name" value="POLY-BETA-1,6-N-ACETYL-D-GLUCOSAMINE SYNTHASE"/>
    <property type="match status" value="1"/>
</dbReference>
<feature type="transmembrane region" description="Helical" evidence="4">
    <location>
        <begin position="5"/>
        <end position="26"/>
    </location>
</feature>
<accession>A0A429ZLA1</accession>
<feature type="transmembrane region" description="Helical" evidence="4">
    <location>
        <begin position="383"/>
        <end position="404"/>
    </location>
</feature>
<keyword evidence="4" id="KW-1133">Transmembrane helix</keyword>
<sequence length="419" mass="48268">MIELIYYGIVYLFLVQLFLTFLLNIFQNKTSCTNVDNHHHYFFIVPCVNEELVIYQTISSLLAIDNNCHIIAIDDGSTDNTYNIMQQFPDNRCTIIKRELPNARQGKGVALNVALQWCIQEVKKRDLPLDSVIVGVIDADGKLSNDAMNELNRAFSEKDVAAVQMRVKMYDDFKNTLQVAQDLEFFTVNNLIQKARVSTNSVGLSGNGQFFRLGPILETIGPNPWGTSLLDDYELTLKLMSENLKIAYVSNAYVYQEALSSTKLFIKQRSRWVQGNLDCLKYIRQVSSSTTLTSIQKLSIFYFLSQPFINLIATSCILIFSIKSSKQIYNSLPIIYENTNHYLFLLFIILGFSIIFGIIFTVLYDKNLSATKEIKPPFRFFLLLPFATSYMYLILFFSILIAFWRQLSHQRSWIKTKRN</sequence>
<keyword evidence="3" id="KW-0808">Transferase</keyword>
<organism evidence="5 6">
    <name type="scientific">Vagococcus bubulae</name>
    <dbReference type="NCBI Taxonomy" id="1977868"/>
    <lineage>
        <taxon>Bacteria</taxon>
        <taxon>Bacillati</taxon>
        <taxon>Bacillota</taxon>
        <taxon>Bacilli</taxon>
        <taxon>Lactobacillales</taxon>
        <taxon>Enterococcaceae</taxon>
        <taxon>Vagococcus</taxon>
    </lineage>
</organism>
<keyword evidence="2" id="KW-0328">Glycosyltransferase</keyword>
<comment type="similarity">
    <text evidence="1">Belongs to the glycosyltransferase 2 family.</text>
</comment>
<dbReference type="AlphaFoldDB" id="A0A429ZLA1"/>
<dbReference type="EMBL" id="NGJT01000008">
    <property type="protein sequence ID" value="RST94485.1"/>
    <property type="molecule type" value="Genomic_DNA"/>
</dbReference>
<dbReference type="InterPro" id="IPR029044">
    <property type="entry name" value="Nucleotide-diphossugar_trans"/>
</dbReference>
<gene>
    <name evidence="5" type="ORF">CBF36_06125</name>
</gene>
<keyword evidence="6" id="KW-1185">Reference proteome</keyword>
<evidence type="ECO:0000256" key="3">
    <source>
        <dbReference type="ARBA" id="ARBA00022679"/>
    </source>
</evidence>
<feature type="transmembrane region" description="Helical" evidence="4">
    <location>
        <begin position="342"/>
        <end position="363"/>
    </location>
</feature>
<dbReference type="GO" id="GO:0016757">
    <property type="term" value="F:glycosyltransferase activity"/>
    <property type="evidence" value="ECO:0007669"/>
    <property type="project" value="UniProtKB-KW"/>
</dbReference>
<protein>
    <recommendedName>
        <fullName evidence="7">Glycosyltransferase 2-like domain-containing protein</fullName>
    </recommendedName>
</protein>
<evidence type="ECO:0000256" key="1">
    <source>
        <dbReference type="ARBA" id="ARBA00006739"/>
    </source>
</evidence>
<evidence type="ECO:0000313" key="6">
    <source>
        <dbReference type="Proteomes" id="UP000288490"/>
    </source>
</evidence>
<keyword evidence="4" id="KW-0812">Transmembrane</keyword>
<proteinExistence type="inferred from homology"/>
<evidence type="ECO:0000313" key="5">
    <source>
        <dbReference type="EMBL" id="RST94485.1"/>
    </source>
</evidence>
<name>A0A429ZLA1_9ENTE</name>
<dbReference type="SUPFAM" id="SSF53448">
    <property type="entry name" value="Nucleotide-diphospho-sugar transferases"/>
    <property type="match status" value="1"/>
</dbReference>